<feature type="domain" description="Zinc knuckle CX2CX4HX4C" evidence="1">
    <location>
        <begin position="36"/>
        <end position="63"/>
    </location>
</feature>
<gene>
    <name evidence="2" type="ORF">PanWU01x14_010560</name>
</gene>
<dbReference type="OrthoDB" id="1924068at2759"/>
<name>A0A2P5E2P8_PARAD</name>
<reference evidence="3" key="1">
    <citation type="submission" date="2016-06" db="EMBL/GenBank/DDBJ databases">
        <title>Parallel loss of symbiosis genes in relatives of nitrogen-fixing non-legume Parasponia.</title>
        <authorList>
            <person name="Van Velzen R."/>
            <person name="Holmer R."/>
            <person name="Bu F."/>
            <person name="Rutten L."/>
            <person name="Van Zeijl A."/>
            <person name="Liu W."/>
            <person name="Santuari L."/>
            <person name="Cao Q."/>
            <person name="Sharma T."/>
            <person name="Shen D."/>
            <person name="Roswanjaya Y."/>
            <person name="Wardhani T."/>
            <person name="Kalhor M.S."/>
            <person name="Jansen J."/>
            <person name="Van den Hoogen J."/>
            <person name="Gungor B."/>
            <person name="Hartog M."/>
            <person name="Hontelez J."/>
            <person name="Verver J."/>
            <person name="Yang W.-C."/>
            <person name="Schijlen E."/>
            <person name="Repin R."/>
            <person name="Schilthuizen M."/>
            <person name="Schranz E."/>
            <person name="Heidstra R."/>
            <person name="Miyata K."/>
            <person name="Fedorova E."/>
            <person name="Kohlen W."/>
            <person name="Bisseling T."/>
            <person name="Smit S."/>
            <person name="Geurts R."/>
        </authorList>
    </citation>
    <scope>NUCLEOTIDE SEQUENCE [LARGE SCALE GENOMIC DNA]</scope>
    <source>
        <strain evidence="3">cv. WU1-14</strain>
    </source>
</reference>
<evidence type="ECO:0000313" key="2">
    <source>
        <dbReference type="EMBL" id="PON79824.1"/>
    </source>
</evidence>
<organism evidence="2 3">
    <name type="scientific">Parasponia andersonii</name>
    <name type="common">Sponia andersonii</name>
    <dbReference type="NCBI Taxonomy" id="3476"/>
    <lineage>
        <taxon>Eukaryota</taxon>
        <taxon>Viridiplantae</taxon>
        <taxon>Streptophyta</taxon>
        <taxon>Embryophyta</taxon>
        <taxon>Tracheophyta</taxon>
        <taxon>Spermatophyta</taxon>
        <taxon>Magnoliopsida</taxon>
        <taxon>eudicotyledons</taxon>
        <taxon>Gunneridae</taxon>
        <taxon>Pentapetalae</taxon>
        <taxon>rosids</taxon>
        <taxon>fabids</taxon>
        <taxon>Rosales</taxon>
        <taxon>Cannabaceae</taxon>
        <taxon>Parasponia</taxon>
    </lineage>
</organism>
<dbReference type="EMBL" id="JXTB01000003">
    <property type="protein sequence ID" value="PON79824.1"/>
    <property type="molecule type" value="Genomic_DNA"/>
</dbReference>
<protein>
    <submittedName>
        <fullName evidence="2">Zinc knuckle CX2CX4HX4C</fullName>
    </submittedName>
</protein>
<evidence type="ECO:0000259" key="1">
    <source>
        <dbReference type="Pfam" id="PF14392"/>
    </source>
</evidence>
<keyword evidence="3" id="KW-1185">Reference proteome</keyword>
<accession>A0A2P5E2P8</accession>
<sequence>MILKSEFGHFTRILIDTDLSQLILDSLIVEVRNDCLFILLEYERLHAFCSSCKIVGHDISSCRRSQKLAAVKELDSKVYQSHSLTRKQVYRPIIRSPVNPEVPITNEFLILKKDLAAEVQKSSETLMGKKKIWTDDVEETLEVED</sequence>
<dbReference type="Proteomes" id="UP000237105">
    <property type="component" value="Unassembled WGS sequence"/>
</dbReference>
<evidence type="ECO:0000313" key="3">
    <source>
        <dbReference type="Proteomes" id="UP000237105"/>
    </source>
</evidence>
<comment type="caution">
    <text evidence="2">The sequence shown here is derived from an EMBL/GenBank/DDBJ whole genome shotgun (WGS) entry which is preliminary data.</text>
</comment>
<dbReference type="AlphaFoldDB" id="A0A2P5E2P8"/>
<dbReference type="InterPro" id="IPR025836">
    <property type="entry name" value="Zn_knuckle_CX2CX4HX4C"/>
</dbReference>
<dbReference type="Pfam" id="PF14392">
    <property type="entry name" value="zf-CCHC_4"/>
    <property type="match status" value="1"/>
</dbReference>
<proteinExistence type="predicted"/>